<feature type="region of interest" description="Disordered" evidence="1">
    <location>
        <begin position="209"/>
        <end position="254"/>
    </location>
</feature>
<dbReference type="EMBL" id="JBBIAA010000001">
    <property type="protein sequence ID" value="MEJ5943678.1"/>
    <property type="molecule type" value="Genomic_DNA"/>
</dbReference>
<reference evidence="2 3" key="1">
    <citation type="journal article" date="2017" name="Int. J. Syst. Evol. Microbiol.">
        <title>Pseudokineococcus basanitobsidens sp. nov., isolated from volcanic rock.</title>
        <authorList>
            <person name="Lee D.W."/>
            <person name="Park M.Y."/>
            <person name="Kim J.J."/>
            <person name="Kim B.S."/>
        </authorList>
    </citation>
    <scope>NUCLEOTIDE SEQUENCE [LARGE SCALE GENOMIC DNA]</scope>
    <source>
        <strain evidence="2 3">DSM 103726</strain>
    </source>
</reference>
<name>A0ABU8RF11_9ACTN</name>
<feature type="compositionally biased region" description="Polar residues" evidence="1">
    <location>
        <begin position="245"/>
        <end position="254"/>
    </location>
</feature>
<proteinExistence type="predicted"/>
<keyword evidence="3" id="KW-1185">Reference proteome</keyword>
<sequence>MRLPAALSTDDDSAVLDLLRRYYRRPPDGEHGFTGSAFDTWDPSGTRATSADVFTADDVVAVSLLSVDLSGRAAHELLVRRRDEFAQMLRAVGPDRDLVDEGEPIAKESPLSQLFHALDALDGVGPTRATKLIARKRPRLRPVWDGVVARHLGVGSSYVEPLRQRLREADRALHRRLVRLGEEAELVGVSPLRVFDVVTWLEARESLRGATTVDEGATPRAAERDEHLLPEKAQEAARRDGQDVTAPTSRTAPR</sequence>
<evidence type="ECO:0000256" key="1">
    <source>
        <dbReference type="SAM" id="MobiDB-lite"/>
    </source>
</evidence>
<organism evidence="2 3">
    <name type="scientific">Pseudokineococcus basanitobsidens</name>
    <dbReference type="NCBI Taxonomy" id="1926649"/>
    <lineage>
        <taxon>Bacteria</taxon>
        <taxon>Bacillati</taxon>
        <taxon>Actinomycetota</taxon>
        <taxon>Actinomycetes</taxon>
        <taxon>Kineosporiales</taxon>
        <taxon>Kineosporiaceae</taxon>
        <taxon>Pseudokineococcus</taxon>
    </lineage>
</organism>
<comment type="caution">
    <text evidence="2">The sequence shown here is derived from an EMBL/GenBank/DDBJ whole genome shotgun (WGS) entry which is preliminary data.</text>
</comment>
<gene>
    <name evidence="2" type="ORF">WDZ17_00030</name>
</gene>
<feature type="compositionally biased region" description="Basic and acidic residues" evidence="1">
    <location>
        <begin position="221"/>
        <end position="242"/>
    </location>
</feature>
<dbReference type="InterPro" id="IPR046275">
    <property type="entry name" value="DUF6308"/>
</dbReference>
<evidence type="ECO:0000313" key="2">
    <source>
        <dbReference type="EMBL" id="MEJ5943678.1"/>
    </source>
</evidence>
<dbReference type="Pfam" id="PF19827">
    <property type="entry name" value="DUF6308"/>
    <property type="match status" value="1"/>
</dbReference>
<accession>A0ABU8RF11</accession>
<dbReference type="Proteomes" id="UP001387100">
    <property type="component" value="Unassembled WGS sequence"/>
</dbReference>
<protein>
    <submittedName>
        <fullName evidence="2">DUF6308 family protein</fullName>
    </submittedName>
</protein>
<dbReference type="RefSeq" id="WP_339573070.1">
    <property type="nucleotide sequence ID" value="NZ_JBBIAA010000001.1"/>
</dbReference>
<evidence type="ECO:0000313" key="3">
    <source>
        <dbReference type="Proteomes" id="UP001387100"/>
    </source>
</evidence>